<sequence>MLRRKVLVFVVADLVNQHGGNLWLQSLFHVLSMMDELEITVVTSGRKQASEGNECVVRGFGFNHIFVPLGVPLPEATPSLISRVLGACCDKYYFNLERWARRQASVDSTLSGIAQTYRPDLILVSDIWSAMCCPSLFEECAPCCLITLNDEVRFHRASRMIAGPVESGFSSSLERAIHRNWNWIANFRHERYTDALWKKCAGVVALTTSDLPPNLPRHTVKAVLPPLLKEREVRWRYSAARSLLFVGNIWHFPNRLALKWLCTSLSPALLSIDNSIVINIIGCDREQWPGSDDLQNVRFLGRGSYRDVIHHMTTDDMFVAPIENAYGAKLKLVECASMGMPFVATDSAMSGLPFIKCVPRFELDSPTETAKTIAEMLDTPAVLLNMSREIITEMSEARIEQAKSWKRFLGDAMAARIV</sequence>
<accession>A0ABV8SZC2</accession>
<organism evidence="1 2">
    <name type="scientific">Steroidobacter flavus</name>
    <dbReference type="NCBI Taxonomy" id="1842136"/>
    <lineage>
        <taxon>Bacteria</taxon>
        <taxon>Pseudomonadati</taxon>
        <taxon>Pseudomonadota</taxon>
        <taxon>Gammaproteobacteria</taxon>
        <taxon>Steroidobacterales</taxon>
        <taxon>Steroidobacteraceae</taxon>
        <taxon>Steroidobacter</taxon>
    </lineage>
</organism>
<proteinExistence type="predicted"/>
<evidence type="ECO:0000313" key="1">
    <source>
        <dbReference type="EMBL" id="MFC4312966.1"/>
    </source>
</evidence>
<dbReference type="Pfam" id="PF13692">
    <property type="entry name" value="Glyco_trans_1_4"/>
    <property type="match status" value="1"/>
</dbReference>
<gene>
    <name evidence="1" type="ORF">ACFPN2_28035</name>
</gene>
<keyword evidence="2" id="KW-1185">Reference proteome</keyword>
<comment type="caution">
    <text evidence="1">The sequence shown here is derived from an EMBL/GenBank/DDBJ whole genome shotgun (WGS) entry which is preliminary data.</text>
</comment>
<evidence type="ECO:0000313" key="2">
    <source>
        <dbReference type="Proteomes" id="UP001595904"/>
    </source>
</evidence>
<dbReference type="Gene3D" id="3.40.50.2000">
    <property type="entry name" value="Glycogen Phosphorylase B"/>
    <property type="match status" value="1"/>
</dbReference>
<dbReference type="SUPFAM" id="SSF53756">
    <property type="entry name" value="UDP-Glycosyltransferase/glycogen phosphorylase"/>
    <property type="match status" value="1"/>
</dbReference>
<reference evidence="2" key="1">
    <citation type="journal article" date="2019" name="Int. J. Syst. Evol. Microbiol.">
        <title>The Global Catalogue of Microorganisms (GCM) 10K type strain sequencing project: providing services to taxonomists for standard genome sequencing and annotation.</title>
        <authorList>
            <consortium name="The Broad Institute Genomics Platform"/>
            <consortium name="The Broad Institute Genome Sequencing Center for Infectious Disease"/>
            <person name="Wu L."/>
            <person name="Ma J."/>
        </authorList>
    </citation>
    <scope>NUCLEOTIDE SEQUENCE [LARGE SCALE GENOMIC DNA]</scope>
    <source>
        <strain evidence="2">CGMCC 1.10759</strain>
    </source>
</reference>
<protein>
    <submittedName>
        <fullName evidence="1">Glycosyltransferase family 4 protein</fullName>
    </submittedName>
</protein>
<dbReference type="Proteomes" id="UP001595904">
    <property type="component" value="Unassembled WGS sequence"/>
</dbReference>
<dbReference type="RefSeq" id="WP_380602882.1">
    <property type="nucleotide sequence ID" value="NZ_JBHSDU010000015.1"/>
</dbReference>
<name>A0ABV8SZC2_9GAMM</name>
<dbReference type="EMBL" id="JBHSDU010000015">
    <property type="protein sequence ID" value="MFC4312966.1"/>
    <property type="molecule type" value="Genomic_DNA"/>
</dbReference>